<reference evidence="2 3" key="1">
    <citation type="journal article" date="2010" name="Science">
        <title>Genomic comparison of the ants Camponotus floridanus and Harpegnathos saltator.</title>
        <authorList>
            <person name="Bonasio R."/>
            <person name="Zhang G."/>
            <person name="Ye C."/>
            <person name="Mutti N.S."/>
            <person name="Fang X."/>
            <person name="Qin N."/>
            <person name="Donahue G."/>
            <person name="Yang P."/>
            <person name="Li Q."/>
            <person name="Li C."/>
            <person name="Zhang P."/>
            <person name="Huang Z."/>
            <person name="Berger S.L."/>
            <person name="Reinberg D."/>
            <person name="Wang J."/>
            <person name="Liebig J."/>
        </authorList>
    </citation>
    <scope>NUCLEOTIDE SEQUENCE [LARGE SCALE GENOMIC DNA]</scope>
    <source>
        <strain evidence="2 3">R22 G/1</strain>
    </source>
</reference>
<evidence type="ECO:0000313" key="3">
    <source>
        <dbReference type="Proteomes" id="UP000008237"/>
    </source>
</evidence>
<dbReference type="InParanoid" id="E2C8B3"/>
<dbReference type="GO" id="GO:0003824">
    <property type="term" value="F:catalytic activity"/>
    <property type="evidence" value="ECO:0007669"/>
    <property type="project" value="InterPro"/>
</dbReference>
<protein>
    <recommendedName>
        <fullName evidence="1">Endonuclease/exonuclease/phosphatase domain-containing protein</fullName>
    </recommendedName>
</protein>
<feature type="non-terminal residue" evidence="2">
    <location>
        <position position="1"/>
    </location>
</feature>
<name>E2C8B3_HARSA</name>
<dbReference type="Proteomes" id="UP000008237">
    <property type="component" value="Unassembled WGS sequence"/>
</dbReference>
<accession>E2C8B3</accession>
<gene>
    <name evidence="2" type="ORF">EAI_14282</name>
</gene>
<dbReference type="Pfam" id="PF14529">
    <property type="entry name" value="Exo_endo_phos_2"/>
    <property type="match status" value="1"/>
</dbReference>
<proteinExistence type="predicted"/>
<dbReference type="Gene3D" id="3.60.10.10">
    <property type="entry name" value="Endonuclease/exonuclease/phosphatase"/>
    <property type="match status" value="1"/>
</dbReference>
<feature type="non-terminal residue" evidence="2">
    <location>
        <position position="97"/>
    </location>
</feature>
<evidence type="ECO:0000313" key="2">
    <source>
        <dbReference type="EMBL" id="EFN75817.1"/>
    </source>
</evidence>
<dbReference type="OrthoDB" id="7554092at2759"/>
<sequence>VVAGDFNAHFTAWGCSPRQEDPWGGVVVDWAEGLDLLLMNRGSTSTCVRLRGKSVIDLTWVSPSAARIFREWVVGMEGETLSDHKYIVWSLRLPSPQ</sequence>
<organism evidence="3">
    <name type="scientific">Harpegnathos saltator</name>
    <name type="common">Jerdon's jumping ant</name>
    <dbReference type="NCBI Taxonomy" id="610380"/>
    <lineage>
        <taxon>Eukaryota</taxon>
        <taxon>Metazoa</taxon>
        <taxon>Ecdysozoa</taxon>
        <taxon>Arthropoda</taxon>
        <taxon>Hexapoda</taxon>
        <taxon>Insecta</taxon>
        <taxon>Pterygota</taxon>
        <taxon>Neoptera</taxon>
        <taxon>Endopterygota</taxon>
        <taxon>Hymenoptera</taxon>
        <taxon>Apocrita</taxon>
        <taxon>Aculeata</taxon>
        <taxon>Formicoidea</taxon>
        <taxon>Formicidae</taxon>
        <taxon>Ponerinae</taxon>
        <taxon>Ponerini</taxon>
        <taxon>Harpegnathos</taxon>
    </lineage>
</organism>
<keyword evidence="3" id="KW-1185">Reference proteome</keyword>
<evidence type="ECO:0000259" key="1">
    <source>
        <dbReference type="Pfam" id="PF14529"/>
    </source>
</evidence>
<feature type="domain" description="Endonuclease/exonuclease/phosphatase" evidence="1">
    <location>
        <begin position="1"/>
        <end position="88"/>
    </location>
</feature>
<dbReference type="SUPFAM" id="SSF56219">
    <property type="entry name" value="DNase I-like"/>
    <property type="match status" value="1"/>
</dbReference>
<dbReference type="InterPro" id="IPR036691">
    <property type="entry name" value="Endo/exonu/phosph_ase_sf"/>
</dbReference>
<dbReference type="EMBL" id="GL453633">
    <property type="protein sequence ID" value="EFN75817.1"/>
    <property type="molecule type" value="Genomic_DNA"/>
</dbReference>
<dbReference type="AlphaFoldDB" id="E2C8B3"/>
<dbReference type="InterPro" id="IPR005135">
    <property type="entry name" value="Endo/exonuclease/phosphatase"/>
</dbReference>